<dbReference type="InterPro" id="IPR016540">
    <property type="entry name" value="UCP008459"/>
</dbReference>
<evidence type="ECO:0000259" key="2">
    <source>
        <dbReference type="Pfam" id="PF21631"/>
    </source>
</evidence>
<dbReference type="PIRSF" id="PIRSF008459">
    <property type="entry name" value="UCP008459"/>
    <property type="match status" value="1"/>
</dbReference>
<dbReference type="InterPro" id="IPR051719">
    <property type="entry name" value="CASTOR_mTORC1"/>
</dbReference>
<keyword evidence="4" id="KW-1185">Reference proteome</keyword>
<dbReference type="Pfam" id="PF13840">
    <property type="entry name" value="ACT_7"/>
    <property type="match status" value="1"/>
</dbReference>
<dbReference type="EMBL" id="JBHSTE010000003">
    <property type="protein sequence ID" value="MFC6333108.1"/>
    <property type="molecule type" value="Genomic_DNA"/>
</dbReference>
<feature type="domain" description="A9CJY8-like N-terminal" evidence="2">
    <location>
        <begin position="12"/>
        <end position="45"/>
    </location>
</feature>
<name>A0ABW1V578_9BACL</name>
<organism evidence="3 4">
    <name type="scientific">Paenibacillus septentrionalis</name>
    <dbReference type="NCBI Taxonomy" id="429342"/>
    <lineage>
        <taxon>Bacteria</taxon>
        <taxon>Bacillati</taxon>
        <taxon>Bacillota</taxon>
        <taxon>Bacilli</taxon>
        <taxon>Bacillales</taxon>
        <taxon>Paenibacillaceae</taxon>
        <taxon>Paenibacillus</taxon>
    </lineage>
</organism>
<protein>
    <submittedName>
        <fullName evidence="3">ACT domain-containing protein</fullName>
    </submittedName>
</protein>
<dbReference type="SUPFAM" id="SSF55021">
    <property type="entry name" value="ACT-like"/>
    <property type="match status" value="2"/>
</dbReference>
<proteinExistence type="predicted"/>
<dbReference type="InterPro" id="IPR049447">
    <property type="entry name" value="A9CJY8-like_N"/>
</dbReference>
<dbReference type="Proteomes" id="UP001596233">
    <property type="component" value="Unassembled WGS sequence"/>
</dbReference>
<gene>
    <name evidence="3" type="ORF">ACFP56_10775</name>
</gene>
<dbReference type="InterPro" id="IPR045865">
    <property type="entry name" value="ACT-like_dom_sf"/>
</dbReference>
<dbReference type="PANTHER" id="PTHR31131:SF6">
    <property type="entry name" value="CASTOR ACT DOMAIN-CONTAINING PROTEIN"/>
    <property type="match status" value="1"/>
</dbReference>
<comment type="caution">
    <text evidence="3">The sequence shown here is derived from an EMBL/GenBank/DDBJ whole genome shotgun (WGS) entry which is preliminary data.</text>
</comment>
<evidence type="ECO:0000313" key="3">
    <source>
        <dbReference type="EMBL" id="MFC6333108.1"/>
    </source>
</evidence>
<accession>A0ABW1V578</accession>
<evidence type="ECO:0000313" key="4">
    <source>
        <dbReference type="Proteomes" id="UP001596233"/>
    </source>
</evidence>
<reference evidence="4" key="1">
    <citation type="journal article" date="2019" name="Int. J. Syst. Evol. Microbiol.">
        <title>The Global Catalogue of Microorganisms (GCM) 10K type strain sequencing project: providing services to taxonomists for standard genome sequencing and annotation.</title>
        <authorList>
            <consortium name="The Broad Institute Genomics Platform"/>
            <consortium name="The Broad Institute Genome Sequencing Center for Infectious Disease"/>
            <person name="Wu L."/>
            <person name="Ma J."/>
        </authorList>
    </citation>
    <scope>NUCLEOTIDE SEQUENCE [LARGE SCALE GENOMIC DNA]</scope>
    <source>
        <strain evidence="4">PCU 280</strain>
    </source>
</reference>
<feature type="domain" description="CASTOR ACT" evidence="1">
    <location>
        <begin position="56"/>
        <end position="117"/>
    </location>
</feature>
<evidence type="ECO:0000259" key="1">
    <source>
        <dbReference type="Pfam" id="PF13840"/>
    </source>
</evidence>
<dbReference type="RefSeq" id="WP_379234217.1">
    <property type="nucleotide sequence ID" value="NZ_JBHSTE010000003.1"/>
</dbReference>
<dbReference type="PANTHER" id="PTHR31131">
    <property type="entry name" value="CHROMOSOME 1, WHOLE GENOME SHOTGUN SEQUENCE"/>
    <property type="match status" value="1"/>
</dbReference>
<dbReference type="Gene3D" id="3.30.2130.10">
    <property type="entry name" value="VC0802-like"/>
    <property type="match status" value="1"/>
</dbReference>
<dbReference type="Pfam" id="PF21631">
    <property type="entry name" value="A9CJY8-like_N"/>
    <property type="match status" value="1"/>
</dbReference>
<sequence length="128" mass="14323">MKLHILSLNLSVIKLEPHQPIPEVLSSQEWFSVTRTRDELSIVCPTSATHNLEKGESEHGWRCIQVAGVLDFGLTGILYALTKPLAEHKIPVFAVSTYNTDYLLVKDAQLEKAREVLTLAGYTFDDSN</sequence>
<dbReference type="InterPro" id="IPR027795">
    <property type="entry name" value="CASTOR_ACT_dom"/>
</dbReference>